<dbReference type="OrthoDB" id="1658288at2759"/>
<accession>A0A4Z2DKQ7</accession>
<dbReference type="EMBL" id="SKCS01000098">
    <property type="protein sequence ID" value="TNN17071.1"/>
    <property type="molecule type" value="Genomic_DNA"/>
</dbReference>
<name>A0A4Z2DKQ7_SCHJA</name>
<proteinExistence type="predicted"/>
<feature type="non-terminal residue" evidence="1">
    <location>
        <position position="162"/>
    </location>
</feature>
<reference evidence="1 2" key="1">
    <citation type="submission" date="2019-03" db="EMBL/GenBank/DDBJ databases">
        <title>An improved genome assembly of the fluke Schistosoma japonicum.</title>
        <authorList>
            <person name="Hu W."/>
            <person name="Luo F."/>
            <person name="Yin M."/>
            <person name="Mo X."/>
            <person name="Sun C."/>
            <person name="Wu Q."/>
            <person name="Zhu B."/>
            <person name="Xiang M."/>
            <person name="Wang J."/>
            <person name="Wang Y."/>
            <person name="Zhang T."/>
            <person name="Xu B."/>
            <person name="Zheng H."/>
            <person name="Feng Z."/>
        </authorList>
    </citation>
    <scope>NUCLEOTIDE SEQUENCE [LARGE SCALE GENOMIC DNA]</scope>
    <source>
        <strain evidence="1">HuSjv2</strain>
        <tissue evidence="1">Worms</tissue>
    </source>
</reference>
<feature type="non-terminal residue" evidence="1">
    <location>
        <position position="1"/>
    </location>
</feature>
<protein>
    <submittedName>
        <fullName evidence="1">O-linked n-acetylglucosamine-like protein</fullName>
    </submittedName>
</protein>
<dbReference type="InterPro" id="IPR011990">
    <property type="entry name" value="TPR-like_helical_dom_sf"/>
</dbReference>
<dbReference type="SUPFAM" id="SSF48439">
    <property type="entry name" value="Protein prenylyltransferase"/>
    <property type="match status" value="1"/>
</dbReference>
<gene>
    <name evidence="1" type="ORF">EWB00_011374</name>
</gene>
<comment type="caution">
    <text evidence="1">The sequence shown here is derived from an EMBL/GenBank/DDBJ whole genome shotgun (WGS) entry which is preliminary data.</text>
</comment>
<evidence type="ECO:0000313" key="1">
    <source>
        <dbReference type="EMBL" id="TNN17071.1"/>
    </source>
</evidence>
<dbReference type="AlphaFoldDB" id="A0A4Z2DKQ7"/>
<dbReference type="Gene3D" id="1.25.40.10">
    <property type="entry name" value="Tetratricopeptide repeat domain"/>
    <property type="match status" value="1"/>
</dbReference>
<evidence type="ECO:0000313" key="2">
    <source>
        <dbReference type="Proteomes" id="UP000311919"/>
    </source>
</evidence>
<sequence length="162" mass="18941">VQNIPENIEPVLEFFGLNKHQQYIKYKIGRLQDDKTDLLKSIEIEPKLSSAYWNIHFLFLLEGRINEALNTLEQCTECAIMSNSLHNFTTICSTTDNNKNNCSDLKNINMKFYQFYQNLLHSKAFIYSLLNDTKMKLKCGLNRSIVIQHSSWLMIKGLIFIK</sequence>
<organism evidence="1 2">
    <name type="scientific">Schistosoma japonicum</name>
    <name type="common">Blood fluke</name>
    <dbReference type="NCBI Taxonomy" id="6182"/>
    <lineage>
        <taxon>Eukaryota</taxon>
        <taxon>Metazoa</taxon>
        <taxon>Spiralia</taxon>
        <taxon>Lophotrochozoa</taxon>
        <taxon>Platyhelminthes</taxon>
        <taxon>Trematoda</taxon>
        <taxon>Digenea</taxon>
        <taxon>Strigeidida</taxon>
        <taxon>Schistosomatoidea</taxon>
        <taxon>Schistosomatidae</taxon>
        <taxon>Schistosoma</taxon>
    </lineage>
</organism>
<dbReference type="Proteomes" id="UP000311919">
    <property type="component" value="Unassembled WGS sequence"/>
</dbReference>
<dbReference type="STRING" id="6182.A0A4Z2DKQ7"/>
<keyword evidence="2" id="KW-1185">Reference proteome</keyword>